<evidence type="ECO:0000256" key="8">
    <source>
        <dbReference type="ARBA" id="ARBA00023136"/>
    </source>
</evidence>
<accession>A0A7C4D5B2</accession>
<feature type="transmembrane region" description="Helical" evidence="9">
    <location>
        <begin position="267"/>
        <end position="287"/>
    </location>
</feature>
<dbReference type="SUPFAM" id="SSF161098">
    <property type="entry name" value="MetI-like"/>
    <property type="match status" value="1"/>
</dbReference>
<feature type="domain" description="ABC transmembrane type-1" evidence="10">
    <location>
        <begin position="82"/>
        <end position="288"/>
    </location>
</feature>
<evidence type="ECO:0000313" key="11">
    <source>
        <dbReference type="EMBL" id="HGM47038.1"/>
    </source>
</evidence>
<organism evidence="11">
    <name type="scientific">Thermofilum pendens</name>
    <dbReference type="NCBI Taxonomy" id="2269"/>
    <lineage>
        <taxon>Archaea</taxon>
        <taxon>Thermoproteota</taxon>
        <taxon>Thermoprotei</taxon>
        <taxon>Thermofilales</taxon>
        <taxon>Thermofilaceae</taxon>
        <taxon>Thermofilum</taxon>
    </lineage>
</organism>
<dbReference type="GO" id="GO:0005886">
    <property type="term" value="C:plasma membrane"/>
    <property type="evidence" value="ECO:0007669"/>
    <property type="project" value="UniProtKB-SubCell"/>
</dbReference>
<feature type="transmembrane region" description="Helical" evidence="9">
    <location>
        <begin position="86"/>
        <end position="107"/>
    </location>
</feature>
<evidence type="ECO:0000256" key="4">
    <source>
        <dbReference type="ARBA" id="ARBA00022475"/>
    </source>
</evidence>
<feature type="transmembrane region" description="Helical" evidence="9">
    <location>
        <begin position="158"/>
        <end position="180"/>
    </location>
</feature>
<dbReference type="InterPro" id="IPR050901">
    <property type="entry name" value="BP-dep_ABC_trans_perm"/>
</dbReference>
<proteinExistence type="inferred from homology"/>
<dbReference type="Pfam" id="PF00528">
    <property type="entry name" value="BPD_transp_1"/>
    <property type="match status" value="1"/>
</dbReference>
<protein>
    <submittedName>
        <fullName evidence="11">ABC transporter permease subunit</fullName>
    </submittedName>
</protein>
<keyword evidence="5" id="KW-0762">Sugar transport</keyword>
<dbReference type="PANTHER" id="PTHR32243">
    <property type="entry name" value="MALTOSE TRANSPORT SYSTEM PERMEASE-RELATED"/>
    <property type="match status" value="1"/>
</dbReference>
<dbReference type="PROSITE" id="PS50928">
    <property type="entry name" value="ABC_TM1"/>
    <property type="match status" value="1"/>
</dbReference>
<evidence type="ECO:0000256" key="3">
    <source>
        <dbReference type="ARBA" id="ARBA00022448"/>
    </source>
</evidence>
<dbReference type="InterPro" id="IPR035906">
    <property type="entry name" value="MetI-like_sf"/>
</dbReference>
<evidence type="ECO:0000259" key="10">
    <source>
        <dbReference type="PROSITE" id="PS50928"/>
    </source>
</evidence>
<comment type="subcellular location">
    <subcellularLocation>
        <location evidence="1 9">Cell membrane</location>
        <topology evidence="1 9">Multi-pass membrane protein</topology>
    </subcellularLocation>
</comment>
<keyword evidence="4" id="KW-1003">Cell membrane</keyword>
<evidence type="ECO:0000256" key="5">
    <source>
        <dbReference type="ARBA" id="ARBA00022597"/>
    </source>
</evidence>
<comment type="similarity">
    <text evidence="2">Belongs to the binding-protein-dependent transport system permease family. MalFG subfamily.</text>
</comment>
<dbReference type="CDD" id="cd06261">
    <property type="entry name" value="TM_PBP2"/>
    <property type="match status" value="1"/>
</dbReference>
<gene>
    <name evidence="11" type="ORF">ENU21_04740</name>
</gene>
<evidence type="ECO:0000256" key="2">
    <source>
        <dbReference type="ARBA" id="ARBA00009047"/>
    </source>
</evidence>
<dbReference type="InterPro" id="IPR000515">
    <property type="entry name" value="MetI-like"/>
</dbReference>
<dbReference type="AlphaFoldDB" id="A0A7C4D5B2"/>
<name>A0A7C4D5B2_THEPE</name>
<dbReference type="GO" id="GO:0055085">
    <property type="term" value="P:transmembrane transport"/>
    <property type="evidence" value="ECO:0007669"/>
    <property type="project" value="InterPro"/>
</dbReference>
<feature type="transmembrane region" description="Helical" evidence="9">
    <location>
        <begin position="119"/>
        <end position="138"/>
    </location>
</feature>
<comment type="caution">
    <text evidence="11">The sequence shown here is derived from an EMBL/GenBank/DDBJ whole genome shotgun (WGS) entry which is preliminary data.</text>
</comment>
<dbReference type="PANTHER" id="PTHR32243:SF50">
    <property type="entry name" value="MALTOSE_MALTODEXTRIN TRANSPORT SYSTEM PERMEASE PROTEIN MALG"/>
    <property type="match status" value="1"/>
</dbReference>
<keyword evidence="6 9" id="KW-0812">Transmembrane</keyword>
<evidence type="ECO:0000256" key="1">
    <source>
        <dbReference type="ARBA" id="ARBA00004651"/>
    </source>
</evidence>
<evidence type="ECO:0000256" key="7">
    <source>
        <dbReference type="ARBA" id="ARBA00022989"/>
    </source>
</evidence>
<dbReference type="Gene3D" id="1.10.3720.10">
    <property type="entry name" value="MetI-like"/>
    <property type="match status" value="1"/>
</dbReference>
<sequence>MKRRNIAVSLLLLVFAALASYVAVYPFFWIIGTSLREFGASLPTSLISLWEVLLPLPEKLPSSYQSTAYYTLIFNTKFLTFMRNSLLVGTLTTLLAVIVGTMSGYAFSRYNFPGRRKILWFLLVLNSIPGLVTFIPLYRLLVTYDQALRAVGLPKGLLLGPGGLVLVYLAGSIPYSTWFLKTFFDSIPREVEEQALVDGASPWEVYLKITLPLAAPGIAAIAILVFIGVWNEFMLATLLLGNEDYYTLPVFITQLRNQQYASSYGGIPAFAAASIMASIPVLILFVVSQRYLRAGLTMGAVKA</sequence>
<keyword evidence="3 9" id="KW-0813">Transport</keyword>
<reference evidence="11" key="1">
    <citation type="journal article" date="2020" name="mSystems">
        <title>Genome- and Community-Level Interaction Insights into Carbon Utilization and Element Cycling Functions of Hydrothermarchaeota in Hydrothermal Sediment.</title>
        <authorList>
            <person name="Zhou Z."/>
            <person name="Liu Y."/>
            <person name="Xu W."/>
            <person name="Pan J."/>
            <person name="Luo Z.H."/>
            <person name="Li M."/>
        </authorList>
    </citation>
    <scope>NUCLEOTIDE SEQUENCE</scope>
    <source>
        <strain evidence="11">SpSt-649</strain>
    </source>
</reference>
<keyword evidence="8 9" id="KW-0472">Membrane</keyword>
<evidence type="ECO:0000256" key="9">
    <source>
        <dbReference type="RuleBase" id="RU363032"/>
    </source>
</evidence>
<keyword evidence="7 9" id="KW-1133">Transmembrane helix</keyword>
<dbReference type="EMBL" id="DTBQ01000133">
    <property type="protein sequence ID" value="HGM47038.1"/>
    <property type="molecule type" value="Genomic_DNA"/>
</dbReference>
<evidence type="ECO:0000256" key="6">
    <source>
        <dbReference type="ARBA" id="ARBA00022692"/>
    </source>
</evidence>
<feature type="transmembrane region" description="Helical" evidence="9">
    <location>
        <begin position="209"/>
        <end position="230"/>
    </location>
</feature>